<feature type="signal peptide" evidence="2">
    <location>
        <begin position="1"/>
        <end position="27"/>
    </location>
</feature>
<keyword evidence="4" id="KW-1185">Reference proteome</keyword>
<evidence type="ECO:0000256" key="2">
    <source>
        <dbReference type="SAM" id="SignalP"/>
    </source>
</evidence>
<protein>
    <recommendedName>
        <fullName evidence="5">Pyrokinin</fullName>
    </recommendedName>
</protein>
<organism evidence="3 4">
    <name type="scientific">Oedothorax gibbosus</name>
    <dbReference type="NCBI Taxonomy" id="931172"/>
    <lineage>
        <taxon>Eukaryota</taxon>
        <taxon>Metazoa</taxon>
        <taxon>Ecdysozoa</taxon>
        <taxon>Arthropoda</taxon>
        <taxon>Chelicerata</taxon>
        <taxon>Arachnida</taxon>
        <taxon>Araneae</taxon>
        <taxon>Araneomorphae</taxon>
        <taxon>Entelegynae</taxon>
        <taxon>Araneoidea</taxon>
        <taxon>Linyphiidae</taxon>
        <taxon>Erigoninae</taxon>
        <taxon>Oedothorax</taxon>
    </lineage>
</organism>
<evidence type="ECO:0000256" key="1">
    <source>
        <dbReference type="SAM" id="MobiDB-lite"/>
    </source>
</evidence>
<evidence type="ECO:0000313" key="4">
    <source>
        <dbReference type="Proteomes" id="UP000827092"/>
    </source>
</evidence>
<feature type="chain" id="PRO_5043798351" description="Pyrokinin" evidence="2">
    <location>
        <begin position="28"/>
        <end position="290"/>
    </location>
</feature>
<dbReference type="Proteomes" id="UP000827092">
    <property type="component" value="Unassembled WGS sequence"/>
</dbReference>
<gene>
    <name evidence="3" type="ORF">JTE90_004233</name>
</gene>
<evidence type="ECO:0000313" key="3">
    <source>
        <dbReference type="EMBL" id="KAG8186257.1"/>
    </source>
</evidence>
<name>A0AAV6UQU7_9ARAC</name>
<accession>A0AAV6UQU7</accession>
<feature type="compositionally biased region" description="Acidic residues" evidence="1">
    <location>
        <begin position="149"/>
        <end position="158"/>
    </location>
</feature>
<feature type="compositionally biased region" description="Basic and acidic residues" evidence="1">
    <location>
        <begin position="159"/>
        <end position="169"/>
    </location>
</feature>
<feature type="region of interest" description="Disordered" evidence="1">
    <location>
        <begin position="144"/>
        <end position="175"/>
    </location>
</feature>
<proteinExistence type="predicted"/>
<feature type="region of interest" description="Disordered" evidence="1">
    <location>
        <begin position="268"/>
        <end position="290"/>
    </location>
</feature>
<dbReference type="AlphaFoldDB" id="A0AAV6UQU7"/>
<sequence length="290" mass="33373">MLRSAKCPVILWCKFAMVSVLLQNSLGLDISDDENHQALVQLARLEKPGFWTFVEDSNSQANGVIPFARLGRKLFKLPQTLIPYPRTGRELFDTDIFDSDDSLMSDYSWHNLADGPMADFFLDGKSLIPKRAIAAFPPRFGRKKRSLSAEDEQMEQDDSERAQDKDSRSPSRNWFNLGDFETDMFLRQDRKPKSKNSFVPRVGKRQFDRGMDEIPENNKRAKIFQPRVGRIPSSMFSRMESDNPRGLFQVKSRGAFIPRVGRRASFVPRMGKKAKFSPRVGRRSEDVDRE</sequence>
<reference evidence="3 4" key="1">
    <citation type="journal article" date="2022" name="Nat. Ecol. Evol.">
        <title>A masculinizing supergene underlies an exaggerated male reproductive morph in a spider.</title>
        <authorList>
            <person name="Hendrickx F."/>
            <person name="De Corte Z."/>
            <person name="Sonet G."/>
            <person name="Van Belleghem S.M."/>
            <person name="Kostlbacher S."/>
            <person name="Vangestel C."/>
        </authorList>
    </citation>
    <scope>NUCLEOTIDE SEQUENCE [LARGE SCALE GENOMIC DNA]</scope>
    <source>
        <strain evidence="3">W744_W776</strain>
    </source>
</reference>
<evidence type="ECO:0008006" key="5">
    <source>
        <dbReference type="Google" id="ProtNLM"/>
    </source>
</evidence>
<comment type="caution">
    <text evidence="3">The sequence shown here is derived from an EMBL/GenBank/DDBJ whole genome shotgun (WGS) entry which is preliminary data.</text>
</comment>
<dbReference type="EMBL" id="JAFNEN010000308">
    <property type="protein sequence ID" value="KAG8186257.1"/>
    <property type="molecule type" value="Genomic_DNA"/>
</dbReference>
<keyword evidence="2" id="KW-0732">Signal</keyword>